<organism evidence="5 6">
    <name type="scientific">Allocoleopsis franciscana PCC 7113</name>
    <dbReference type="NCBI Taxonomy" id="1173027"/>
    <lineage>
        <taxon>Bacteria</taxon>
        <taxon>Bacillati</taxon>
        <taxon>Cyanobacteriota</taxon>
        <taxon>Cyanophyceae</taxon>
        <taxon>Coleofasciculales</taxon>
        <taxon>Coleofasciculaceae</taxon>
        <taxon>Allocoleopsis</taxon>
        <taxon>Allocoleopsis franciscana</taxon>
    </lineage>
</organism>
<dbReference type="CDD" id="cd02440">
    <property type="entry name" value="AdoMet_MTases"/>
    <property type="match status" value="1"/>
</dbReference>
<dbReference type="RefSeq" id="WP_015184241.1">
    <property type="nucleotide sequence ID" value="NC_019738.1"/>
</dbReference>
<dbReference type="KEGG" id="mic:Mic7113_4410"/>
<dbReference type="PROSITE" id="PS01184">
    <property type="entry name" value="UBIE_2"/>
    <property type="match status" value="1"/>
</dbReference>
<dbReference type="Pfam" id="PF08241">
    <property type="entry name" value="Methyltransf_11"/>
    <property type="match status" value="1"/>
</dbReference>
<evidence type="ECO:0000259" key="4">
    <source>
        <dbReference type="Pfam" id="PF08241"/>
    </source>
</evidence>
<dbReference type="PANTHER" id="PTHR42912:SF93">
    <property type="entry name" value="N6-ADENOSINE-METHYLTRANSFERASE TMT1A"/>
    <property type="match status" value="1"/>
</dbReference>
<dbReference type="InterPro" id="IPR023576">
    <property type="entry name" value="UbiE/COQ5_MeTrFase_CS"/>
</dbReference>
<dbReference type="OrthoDB" id="9772751at2"/>
<dbReference type="PATRIC" id="fig|1173027.3.peg.4873"/>
<dbReference type="InterPro" id="IPR050508">
    <property type="entry name" value="Methyltransf_Superfamily"/>
</dbReference>
<keyword evidence="3" id="KW-0949">S-adenosyl-L-methionine</keyword>
<evidence type="ECO:0000256" key="1">
    <source>
        <dbReference type="ARBA" id="ARBA00022603"/>
    </source>
</evidence>
<dbReference type="Gene3D" id="3.40.50.150">
    <property type="entry name" value="Vaccinia Virus protein VP39"/>
    <property type="match status" value="1"/>
</dbReference>
<dbReference type="GO" id="GO:0032259">
    <property type="term" value="P:methylation"/>
    <property type="evidence" value="ECO:0007669"/>
    <property type="project" value="UniProtKB-KW"/>
</dbReference>
<dbReference type="Proteomes" id="UP000010471">
    <property type="component" value="Chromosome"/>
</dbReference>
<dbReference type="AlphaFoldDB" id="K9WI92"/>
<dbReference type="SUPFAM" id="SSF53335">
    <property type="entry name" value="S-adenosyl-L-methionine-dependent methyltransferases"/>
    <property type="match status" value="1"/>
</dbReference>
<name>K9WI92_9CYAN</name>
<dbReference type="GO" id="GO:0008757">
    <property type="term" value="F:S-adenosylmethionine-dependent methyltransferase activity"/>
    <property type="evidence" value="ECO:0007669"/>
    <property type="project" value="InterPro"/>
</dbReference>
<dbReference type="eggNOG" id="COG2226">
    <property type="taxonomic scope" value="Bacteria"/>
</dbReference>
<dbReference type="InterPro" id="IPR029063">
    <property type="entry name" value="SAM-dependent_MTases_sf"/>
</dbReference>
<feature type="domain" description="Methyltransferase type 11" evidence="4">
    <location>
        <begin position="49"/>
        <end position="145"/>
    </location>
</feature>
<dbReference type="HOGENOM" id="CLU_037990_10_1_3"/>
<accession>K9WI92</accession>
<protein>
    <submittedName>
        <fullName evidence="5">Methylase involved in ubiquinone/menaquinone biosynthesis</fullName>
    </submittedName>
</protein>
<dbReference type="STRING" id="1173027.Mic7113_4410"/>
<gene>
    <name evidence="5" type="ORF">Mic7113_4410</name>
</gene>
<dbReference type="EMBL" id="CP003630">
    <property type="protein sequence ID" value="AFZ20105.1"/>
    <property type="molecule type" value="Genomic_DNA"/>
</dbReference>
<keyword evidence="6" id="KW-1185">Reference proteome</keyword>
<evidence type="ECO:0000313" key="6">
    <source>
        <dbReference type="Proteomes" id="UP000010471"/>
    </source>
</evidence>
<dbReference type="PANTHER" id="PTHR42912">
    <property type="entry name" value="METHYLTRANSFERASE"/>
    <property type="match status" value="1"/>
</dbReference>
<keyword evidence="2" id="KW-0808">Transferase</keyword>
<keyword evidence="1 5" id="KW-0489">Methyltransferase</keyword>
<keyword evidence="5" id="KW-0830">Ubiquinone</keyword>
<evidence type="ECO:0000256" key="3">
    <source>
        <dbReference type="ARBA" id="ARBA00022691"/>
    </source>
</evidence>
<dbReference type="InterPro" id="IPR013216">
    <property type="entry name" value="Methyltransf_11"/>
</dbReference>
<evidence type="ECO:0000256" key="2">
    <source>
        <dbReference type="ARBA" id="ARBA00022679"/>
    </source>
</evidence>
<sequence>MTSHVFHNKQKFFDRWAPNYDCLFTTIFYQAVHKRMLEYVELPHQPHVLDLGCGTGRLLHRLATQFPSLQGTGLDLSTEMLRQAQQRNPYGTRLTYRQGNAESMPFAEGEFDAVFNTISFLHYPNPQQVVLEVNRVLRPGGRFYLADHTVREEMGDRLFGFSPGGIRCYSPQRREQLGAQAGFECLGHYYLLGSVLLTIFGKPI</sequence>
<proteinExistence type="predicted"/>
<evidence type="ECO:0000313" key="5">
    <source>
        <dbReference type="EMBL" id="AFZ20105.1"/>
    </source>
</evidence>
<reference evidence="5 6" key="1">
    <citation type="submission" date="2012-06" db="EMBL/GenBank/DDBJ databases">
        <title>Finished chromosome of genome of Microcoleus sp. PCC 7113.</title>
        <authorList>
            <consortium name="US DOE Joint Genome Institute"/>
            <person name="Gugger M."/>
            <person name="Coursin T."/>
            <person name="Rippka R."/>
            <person name="Tandeau De Marsac N."/>
            <person name="Huntemann M."/>
            <person name="Wei C.-L."/>
            <person name="Han J."/>
            <person name="Detter J.C."/>
            <person name="Han C."/>
            <person name="Tapia R."/>
            <person name="Chen A."/>
            <person name="Kyrpides N."/>
            <person name="Mavromatis K."/>
            <person name="Markowitz V."/>
            <person name="Szeto E."/>
            <person name="Ivanova N."/>
            <person name="Pagani I."/>
            <person name="Pati A."/>
            <person name="Goodwin L."/>
            <person name="Nordberg H.P."/>
            <person name="Cantor M.N."/>
            <person name="Hua S.X."/>
            <person name="Woyke T."/>
            <person name="Kerfeld C.A."/>
        </authorList>
    </citation>
    <scope>NUCLEOTIDE SEQUENCE [LARGE SCALE GENOMIC DNA]</scope>
    <source>
        <strain evidence="5 6">PCC 7113</strain>
    </source>
</reference>